<dbReference type="OrthoDB" id="408152at2759"/>
<gene>
    <name evidence="1" type="ORF">T440DRAFT_469115</name>
</gene>
<dbReference type="Pfam" id="PF17784">
    <property type="entry name" value="Sulfotransfer_4"/>
    <property type="match status" value="1"/>
</dbReference>
<dbReference type="AlphaFoldDB" id="A0A6A7B350"/>
<dbReference type="EMBL" id="MU006310">
    <property type="protein sequence ID" value="KAF2849703.1"/>
    <property type="molecule type" value="Genomic_DNA"/>
</dbReference>
<proteinExistence type="predicted"/>
<dbReference type="Proteomes" id="UP000799423">
    <property type="component" value="Unassembled WGS sequence"/>
</dbReference>
<reference evidence="1" key="1">
    <citation type="submission" date="2020-01" db="EMBL/GenBank/DDBJ databases">
        <authorList>
            <consortium name="DOE Joint Genome Institute"/>
            <person name="Haridas S."/>
            <person name="Albert R."/>
            <person name="Binder M."/>
            <person name="Bloem J."/>
            <person name="Labutti K."/>
            <person name="Salamov A."/>
            <person name="Andreopoulos B."/>
            <person name="Baker S.E."/>
            <person name="Barry K."/>
            <person name="Bills G."/>
            <person name="Bluhm B.H."/>
            <person name="Cannon C."/>
            <person name="Castanera R."/>
            <person name="Culley D.E."/>
            <person name="Daum C."/>
            <person name="Ezra D."/>
            <person name="Gonzalez J.B."/>
            <person name="Henrissat B."/>
            <person name="Kuo A."/>
            <person name="Liang C."/>
            <person name="Lipzen A."/>
            <person name="Lutzoni F."/>
            <person name="Magnuson J."/>
            <person name="Mondo S."/>
            <person name="Nolan M."/>
            <person name="Ohm R."/>
            <person name="Pangilinan J."/>
            <person name="Park H.-J."/>
            <person name="Ramirez L."/>
            <person name="Alfaro M."/>
            <person name="Sun H."/>
            <person name="Tritt A."/>
            <person name="Yoshinaga Y."/>
            <person name="Zwiers L.-H."/>
            <person name="Turgeon B.G."/>
            <person name="Goodwin S.B."/>
            <person name="Spatafora J.W."/>
            <person name="Crous P.W."/>
            <person name="Grigoriev I.V."/>
        </authorList>
    </citation>
    <scope>NUCLEOTIDE SEQUENCE</scope>
    <source>
        <strain evidence="1">IPT5</strain>
    </source>
</reference>
<evidence type="ECO:0000313" key="2">
    <source>
        <dbReference type="Proteomes" id="UP000799423"/>
    </source>
</evidence>
<keyword evidence="2" id="KW-1185">Reference proteome</keyword>
<evidence type="ECO:0000313" key="1">
    <source>
        <dbReference type="EMBL" id="KAF2849703.1"/>
    </source>
</evidence>
<accession>A0A6A7B350</accession>
<dbReference type="PANTHER" id="PTHR36978:SF4">
    <property type="entry name" value="P-LOOP CONTAINING NUCLEOSIDE TRIPHOSPHATE HYDROLASE PROTEIN"/>
    <property type="match status" value="1"/>
</dbReference>
<sequence>MPIQRLIDQDERTQKRPMRVLVLGMCRLRTTSISSALRKLGYTPHQMRDILIKPSELSLWQEAINVTFLPPQDRPTKQRNQPPYTLTDFDKLPSEYDAVIDLPGCIFAKELIQAYPKAKVILMKETTKLGNKACKTVPSVSIPRNYSHYVVNSTSRI</sequence>
<dbReference type="InterPro" id="IPR040632">
    <property type="entry name" value="Sulfotransfer_4"/>
</dbReference>
<dbReference type="InterPro" id="IPR027417">
    <property type="entry name" value="P-loop_NTPase"/>
</dbReference>
<dbReference type="PANTHER" id="PTHR36978">
    <property type="entry name" value="P-LOOP CONTAINING NUCLEOTIDE TRIPHOSPHATE HYDROLASE"/>
    <property type="match status" value="1"/>
</dbReference>
<dbReference type="Gene3D" id="3.40.50.300">
    <property type="entry name" value="P-loop containing nucleotide triphosphate hydrolases"/>
    <property type="match status" value="1"/>
</dbReference>
<name>A0A6A7B350_9PLEO</name>
<organism evidence="1 2">
    <name type="scientific">Plenodomus tracheiphilus IPT5</name>
    <dbReference type="NCBI Taxonomy" id="1408161"/>
    <lineage>
        <taxon>Eukaryota</taxon>
        <taxon>Fungi</taxon>
        <taxon>Dikarya</taxon>
        <taxon>Ascomycota</taxon>
        <taxon>Pezizomycotina</taxon>
        <taxon>Dothideomycetes</taxon>
        <taxon>Pleosporomycetidae</taxon>
        <taxon>Pleosporales</taxon>
        <taxon>Pleosporineae</taxon>
        <taxon>Leptosphaeriaceae</taxon>
        <taxon>Plenodomus</taxon>
    </lineage>
</organism>
<protein>
    <submittedName>
        <fullName evidence="1">Uncharacterized protein</fullName>
    </submittedName>
</protein>